<proteinExistence type="predicted"/>
<keyword evidence="2" id="KW-1185">Reference proteome</keyword>
<sequence length="151" mass="17326">MILFICNNISKGLPLAVGRCRIDGDDLVSLFTFDAAKHTLAFAPLSELEYEYGENRFLQGKPKRNFWAVKDSGQSLKAESLERAREKLKSFGLHHGESLSECFEAQKLEPNPSGVWSPRLSRLGFLKRSEGGLWETRPLRKGWYRRFSIYK</sequence>
<dbReference type="OrthoDB" id="5395056at2759"/>
<gene>
    <name evidence="1" type="ORF">K469DRAFT_661475</name>
</gene>
<dbReference type="Proteomes" id="UP000800200">
    <property type="component" value="Unassembled WGS sequence"/>
</dbReference>
<protein>
    <submittedName>
        <fullName evidence="1">Uncharacterized protein</fullName>
    </submittedName>
</protein>
<accession>A0A6A6EBY1</accession>
<reference evidence="1" key="1">
    <citation type="journal article" date="2020" name="Stud. Mycol.">
        <title>101 Dothideomycetes genomes: a test case for predicting lifestyles and emergence of pathogens.</title>
        <authorList>
            <person name="Haridas S."/>
            <person name="Albert R."/>
            <person name="Binder M."/>
            <person name="Bloem J."/>
            <person name="Labutti K."/>
            <person name="Salamov A."/>
            <person name="Andreopoulos B."/>
            <person name="Baker S."/>
            <person name="Barry K."/>
            <person name="Bills G."/>
            <person name="Bluhm B."/>
            <person name="Cannon C."/>
            <person name="Castanera R."/>
            <person name="Culley D."/>
            <person name="Daum C."/>
            <person name="Ezra D."/>
            <person name="Gonzalez J."/>
            <person name="Henrissat B."/>
            <person name="Kuo A."/>
            <person name="Liang C."/>
            <person name="Lipzen A."/>
            <person name="Lutzoni F."/>
            <person name="Magnuson J."/>
            <person name="Mondo S."/>
            <person name="Nolan M."/>
            <person name="Ohm R."/>
            <person name="Pangilinan J."/>
            <person name="Park H.-J."/>
            <person name="Ramirez L."/>
            <person name="Alfaro M."/>
            <person name="Sun H."/>
            <person name="Tritt A."/>
            <person name="Yoshinaga Y."/>
            <person name="Zwiers L.-H."/>
            <person name="Turgeon B."/>
            <person name="Goodwin S."/>
            <person name="Spatafora J."/>
            <person name="Crous P."/>
            <person name="Grigoriev I."/>
        </authorList>
    </citation>
    <scope>NUCLEOTIDE SEQUENCE</scope>
    <source>
        <strain evidence="1">CBS 207.26</strain>
    </source>
</reference>
<evidence type="ECO:0000313" key="1">
    <source>
        <dbReference type="EMBL" id="KAF2188069.1"/>
    </source>
</evidence>
<organism evidence="1 2">
    <name type="scientific">Zopfia rhizophila CBS 207.26</name>
    <dbReference type="NCBI Taxonomy" id="1314779"/>
    <lineage>
        <taxon>Eukaryota</taxon>
        <taxon>Fungi</taxon>
        <taxon>Dikarya</taxon>
        <taxon>Ascomycota</taxon>
        <taxon>Pezizomycotina</taxon>
        <taxon>Dothideomycetes</taxon>
        <taxon>Dothideomycetes incertae sedis</taxon>
        <taxon>Zopfiaceae</taxon>
        <taxon>Zopfia</taxon>
    </lineage>
</organism>
<evidence type="ECO:0000313" key="2">
    <source>
        <dbReference type="Proteomes" id="UP000800200"/>
    </source>
</evidence>
<name>A0A6A6EBY1_9PEZI</name>
<dbReference type="AlphaFoldDB" id="A0A6A6EBY1"/>
<dbReference type="EMBL" id="ML994625">
    <property type="protein sequence ID" value="KAF2188069.1"/>
    <property type="molecule type" value="Genomic_DNA"/>
</dbReference>